<dbReference type="EMBL" id="MU273512">
    <property type="protein sequence ID" value="KAI0033789.1"/>
    <property type="molecule type" value="Genomic_DNA"/>
</dbReference>
<proteinExistence type="predicted"/>
<accession>A0ACB8QPK7</accession>
<comment type="caution">
    <text evidence="1">The sequence shown here is derived from an EMBL/GenBank/DDBJ whole genome shotgun (WGS) entry which is preliminary data.</text>
</comment>
<dbReference type="Proteomes" id="UP000814128">
    <property type="component" value="Unassembled WGS sequence"/>
</dbReference>
<sequence length="450" mass="45827">MAAFAKAVLAKRQGLPGGLAGDLLGQGSTTAAAATGTTSANNGGVVGGIVNGLAGGVSSLVGGVTSALKLDFGPNFGTGFELDGRLFDVSLSSPPPATSVLRIRRDLKLKTYRVSTSSFSISLSSSSSAQSFVSSLLSSAQPSVSSVLSNAPTSSSLTSSPTTASPTISPSATNVIEAASGGVGTATLTSTVNAAAASTSSTAKPTGFLNNTPLMAGVFTVVGVVGLVLFFILATWFVRRRRHDRFSDEALDFSPATHLNSSSNDDNVGYPNSLHRTNSNGSQFSRSAPTMTYGRESPDRMYGGGGGGYGAAQGYGAAATGGNDYGYYNRLAPPVPSQAYTTRQMQQAFNSGPTIYAQSLPAALRPGAPPAAQNPFEPPNLNRSRSPSPTQSELAYAGYVGANGMDDRVQIGRKVSITKASASVKGRPPALQLPETFGNENAASLKVVNG</sequence>
<keyword evidence="2" id="KW-1185">Reference proteome</keyword>
<gene>
    <name evidence="1" type="ORF">K488DRAFT_84632</name>
</gene>
<protein>
    <submittedName>
        <fullName evidence="1">Uncharacterized protein</fullName>
    </submittedName>
</protein>
<organism evidence="1 2">
    <name type="scientific">Vararia minispora EC-137</name>
    <dbReference type="NCBI Taxonomy" id="1314806"/>
    <lineage>
        <taxon>Eukaryota</taxon>
        <taxon>Fungi</taxon>
        <taxon>Dikarya</taxon>
        <taxon>Basidiomycota</taxon>
        <taxon>Agaricomycotina</taxon>
        <taxon>Agaricomycetes</taxon>
        <taxon>Russulales</taxon>
        <taxon>Lachnocladiaceae</taxon>
        <taxon>Vararia</taxon>
    </lineage>
</organism>
<reference evidence="1" key="1">
    <citation type="submission" date="2021-02" db="EMBL/GenBank/DDBJ databases">
        <authorList>
            <consortium name="DOE Joint Genome Institute"/>
            <person name="Ahrendt S."/>
            <person name="Looney B.P."/>
            <person name="Miyauchi S."/>
            <person name="Morin E."/>
            <person name="Drula E."/>
            <person name="Courty P.E."/>
            <person name="Chicoki N."/>
            <person name="Fauchery L."/>
            <person name="Kohler A."/>
            <person name="Kuo A."/>
            <person name="Labutti K."/>
            <person name="Pangilinan J."/>
            <person name="Lipzen A."/>
            <person name="Riley R."/>
            <person name="Andreopoulos W."/>
            <person name="He G."/>
            <person name="Johnson J."/>
            <person name="Barry K.W."/>
            <person name="Grigoriev I.V."/>
            <person name="Nagy L."/>
            <person name="Hibbett D."/>
            <person name="Henrissat B."/>
            <person name="Matheny P.B."/>
            <person name="Labbe J."/>
            <person name="Martin F."/>
        </authorList>
    </citation>
    <scope>NUCLEOTIDE SEQUENCE</scope>
    <source>
        <strain evidence="1">EC-137</strain>
    </source>
</reference>
<reference evidence="1" key="2">
    <citation type="journal article" date="2022" name="New Phytol.">
        <title>Evolutionary transition to the ectomycorrhizal habit in the genomes of a hyperdiverse lineage of mushroom-forming fungi.</title>
        <authorList>
            <person name="Looney B."/>
            <person name="Miyauchi S."/>
            <person name="Morin E."/>
            <person name="Drula E."/>
            <person name="Courty P.E."/>
            <person name="Kohler A."/>
            <person name="Kuo A."/>
            <person name="LaButti K."/>
            <person name="Pangilinan J."/>
            <person name="Lipzen A."/>
            <person name="Riley R."/>
            <person name="Andreopoulos W."/>
            <person name="He G."/>
            <person name="Johnson J."/>
            <person name="Nolan M."/>
            <person name="Tritt A."/>
            <person name="Barry K.W."/>
            <person name="Grigoriev I.V."/>
            <person name="Nagy L.G."/>
            <person name="Hibbett D."/>
            <person name="Henrissat B."/>
            <person name="Matheny P.B."/>
            <person name="Labbe J."/>
            <person name="Martin F.M."/>
        </authorList>
    </citation>
    <scope>NUCLEOTIDE SEQUENCE</scope>
    <source>
        <strain evidence="1">EC-137</strain>
    </source>
</reference>
<evidence type="ECO:0000313" key="2">
    <source>
        <dbReference type="Proteomes" id="UP000814128"/>
    </source>
</evidence>
<name>A0ACB8QPK7_9AGAM</name>
<evidence type="ECO:0000313" key="1">
    <source>
        <dbReference type="EMBL" id="KAI0033789.1"/>
    </source>
</evidence>